<evidence type="ECO:0000256" key="9">
    <source>
        <dbReference type="ARBA" id="ARBA00030781"/>
    </source>
</evidence>
<dbReference type="Gene3D" id="3.90.1170.40">
    <property type="entry name" value="Molybdopterin biosynthesis MoaE subunit"/>
    <property type="match status" value="1"/>
</dbReference>
<dbReference type="InterPro" id="IPR003448">
    <property type="entry name" value="Mopterin_biosynth_MoaE"/>
</dbReference>
<evidence type="ECO:0000256" key="7">
    <source>
        <dbReference type="ARBA" id="ARBA00029745"/>
    </source>
</evidence>
<evidence type="ECO:0000256" key="3">
    <source>
        <dbReference type="ARBA" id="ARBA00011950"/>
    </source>
</evidence>
<dbReference type="SUPFAM" id="SSF54690">
    <property type="entry name" value="Molybdopterin synthase subunit MoaE"/>
    <property type="match status" value="1"/>
</dbReference>
<comment type="subunit">
    <text evidence="6">Heterotetramer of 2 MoaD subunits and 2 MoaE subunits. Also stable as homodimer. The enzyme changes between these two forms during catalysis.</text>
</comment>
<comment type="similarity">
    <text evidence="2">Belongs to the MoaE family.</text>
</comment>
<evidence type="ECO:0000256" key="11">
    <source>
        <dbReference type="ARBA" id="ARBA00049878"/>
    </source>
</evidence>
<sequence>MISIQKEDFDVGNEYKLLKIKAGDAGAIVIFTGLVREIYNLDDQCVEPVKSLYLEHYPGMTEKSLQAIIGKANDKWTLLGTRIIHRIGELKPSDQIVFLGTSSTHRQNAFDAAQFIMDHLKSEAPFWKKQSSKLNSEWVESRVSDTDALDSWRDR</sequence>
<evidence type="ECO:0000256" key="6">
    <source>
        <dbReference type="ARBA" id="ARBA00026066"/>
    </source>
</evidence>
<dbReference type="GO" id="GO:0006777">
    <property type="term" value="P:Mo-molybdopterin cofactor biosynthetic process"/>
    <property type="evidence" value="ECO:0007669"/>
    <property type="project" value="UniProtKB-KW"/>
</dbReference>
<dbReference type="EMBL" id="NTJZ01000001">
    <property type="protein sequence ID" value="PDH35223.1"/>
    <property type="molecule type" value="Genomic_DNA"/>
</dbReference>
<gene>
    <name evidence="12" type="ORF">CNF02_00400</name>
</gene>
<evidence type="ECO:0000256" key="10">
    <source>
        <dbReference type="ARBA" id="ARBA00032474"/>
    </source>
</evidence>
<comment type="pathway">
    <text evidence="1">Cofactor biosynthesis; molybdopterin biosynthesis.</text>
</comment>
<dbReference type="CDD" id="cd00756">
    <property type="entry name" value="MoaE"/>
    <property type="match status" value="1"/>
</dbReference>
<dbReference type="Proteomes" id="UP000219329">
    <property type="component" value="Unassembled WGS sequence"/>
</dbReference>
<accession>A0A2A5WFW6</accession>
<evidence type="ECO:0000313" key="12">
    <source>
        <dbReference type="EMBL" id="PDH35223.1"/>
    </source>
</evidence>
<keyword evidence="5" id="KW-0501">Molybdenum cofactor biosynthesis</keyword>
<dbReference type="UniPathway" id="UPA00344"/>
<protein>
    <recommendedName>
        <fullName evidence="4">Molybdopterin synthase catalytic subunit</fullName>
        <ecNumber evidence="3">2.8.1.12</ecNumber>
    </recommendedName>
    <alternativeName>
        <fullName evidence="9">MPT synthase subunit 2</fullName>
    </alternativeName>
    <alternativeName>
        <fullName evidence="7">Molybdenum cofactor biosynthesis protein E</fullName>
    </alternativeName>
    <alternativeName>
        <fullName evidence="8">Molybdopterin-converting factor large subunit</fullName>
    </alternativeName>
    <alternativeName>
        <fullName evidence="10">Molybdopterin-converting factor subunit 2</fullName>
    </alternativeName>
</protein>
<proteinExistence type="inferred from homology"/>
<evidence type="ECO:0000313" key="13">
    <source>
        <dbReference type="Proteomes" id="UP000219329"/>
    </source>
</evidence>
<comment type="caution">
    <text evidence="12">The sequence shown here is derived from an EMBL/GenBank/DDBJ whole genome shotgun (WGS) entry which is preliminary data.</text>
</comment>
<dbReference type="AlphaFoldDB" id="A0A2A5WFW6"/>
<dbReference type="InterPro" id="IPR036563">
    <property type="entry name" value="MoaE_sf"/>
</dbReference>
<reference evidence="12 13" key="1">
    <citation type="submission" date="2017-08" db="EMBL/GenBank/DDBJ databases">
        <title>Fine stratification of microbial communities through a metagenomic profile of the photic zone.</title>
        <authorList>
            <person name="Haro-Moreno J.M."/>
            <person name="Lopez-Perez M."/>
            <person name="De La Torre J."/>
            <person name="Picazo A."/>
            <person name="Camacho A."/>
            <person name="Rodriguez-Valera F."/>
        </authorList>
    </citation>
    <scope>NUCLEOTIDE SEQUENCE [LARGE SCALE GENOMIC DNA]</scope>
    <source>
        <strain evidence="12">MED-G28</strain>
    </source>
</reference>
<dbReference type="Pfam" id="PF02391">
    <property type="entry name" value="MoaE"/>
    <property type="match status" value="1"/>
</dbReference>
<evidence type="ECO:0000256" key="5">
    <source>
        <dbReference type="ARBA" id="ARBA00023150"/>
    </source>
</evidence>
<evidence type="ECO:0000256" key="8">
    <source>
        <dbReference type="ARBA" id="ARBA00030407"/>
    </source>
</evidence>
<dbReference type="PANTHER" id="PTHR23404">
    <property type="entry name" value="MOLYBDOPTERIN SYNTHASE RELATED"/>
    <property type="match status" value="1"/>
</dbReference>
<evidence type="ECO:0000256" key="2">
    <source>
        <dbReference type="ARBA" id="ARBA00005426"/>
    </source>
</evidence>
<name>A0A2A5WFW6_9GAMM</name>
<dbReference type="EC" id="2.8.1.12" evidence="3"/>
<dbReference type="GO" id="GO:0030366">
    <property type="term" value="F:molybdopterin synthase activity"/>
    <property type="evidence" value="ECO:0007669"/>
    <property type="project" value="UniProtKB-EC"/>
</dbReference>
<evidence type="ECO:0000256" key="4">
    <source>
        <dbReference type="ARBA" id="ARBA00013858"/>
    </source>
</evidence>
<comment type="catalytic activity">
    <reaction evidence="11">
        <text>2 [molybdopterin-synthase sulfur-carrier protein]-C-terminal-Gly-aminoethanethioate + cyclic pyranopterin phosphate + H2O = molybdopterin + 2 [molybdopterin-synthase sulfur-carrier protein]-C-terminal Gly-Gly + 2 H(+)</text>
        <dbReference type="Rhea" id="RHEA:26333"/>
        <dbReference type="Rhea" id="RHEA-COMP:12202"/>
        <dbReference type="Rhea" id="RHEA-COMP:19907"/>
        <dbReference type="ChEBI" id="CHEBI:15377"/>
        <dbReference type="ChEBI" id="CHEBI:15378"/>
        <dbReference type="ChEBI" id="CHEBI:58698"/>
        <dbReference type="ChEBI" id="CHEBI:59648"/>
        <dbReference type="ChEBI" id="CHEBI:90778"/>
        <dbReference type="ChEBI" id="CHEBI:232372"/>
        <dbReference type="EC" id="2.8.1.12"/>
    </reaction>
</comment>
<evidence type="ECO:0000256" key="1">
    <source>
        <dbReference type="ARBA" id="ARBA00005046"/>
    </source>
</evidence>
<organism evidence="12 13">
    <name type="scientific">OM182 bacterium MED-G28</name>
    <dbReference type="NCBI Taxonomy" id="1986256"/>
    <lineage>
        <taxon>Bacteria</taxon>
        <taxon>Pseudomonadati</taxon>
        <taxon>Pseudomonadota</taxon>
        <taxon>Gammaproteobacteria</taxon>
        <taxon>OMG group</taxon>
        <taxon>OM182 clade</taxon>
    </lineage>
</organism>